<evidence type="ECO:0000256" key="1">
    <source>
        <dbReference type="ARBA" id="ARBA00004193"/>
    </source>
</evidence>
<dbReference type="GO" id="GO:1904680">
    <property type="term" value="F:peptide transmembrane transporter activity"/>
    <property type="evidence" value="ECO:0007669"/>
    <property type="project" value="TreeGrafter"/>
</dbReference>
<evidence type="ECO:0000313" key="5">
    <source>
        <dbReference type="EMBL" id="WTT22169.1"/>
    </source>
</evidence>
<dbReference type="PROSITE" id="PS01040">
    <property type="entry name" value="SBP_BACTERIAL_5"/>
    <property type="match status" value="1"/>
</dbReference>
<accession>A0AAU2ABR4</accession>
<evidence type="ECO:0000256" key="2">
    <source>
        <dbReference type="ARBA" id="ARBA00005695"/>
    </source>
</evidence>
<dbReference type="PIRSF" id="PIRSF002741">
    <property type="entry name" value="MppA"/>
    <property type="match status" value="1"/>
</dbReference>
<dbReference type="InterPro" id="IPR000914">
    <property type="entry name" value="SBP_5_dom"/>
</dbReference>
<comment type="subcellular location">
    <subcellularLocation>
        <location evidence="1">Cell membrane</location>
        <topology evidence="1">Lipid-anchor</topology>
    </subcellularLocation>
</comment>
<protein>
    <submittedName>
        <fullName evidence="5">ABC transporter substrate-binding protein</fullName>
    </submittedName>
</protein>
<feature type="domain" description="Solute-binding protein family 5" evidence="4">
    <location>
        <begin position="102"/>
        <end position="464"/>
    </location>
</feature>
<dbReference type="Pfam" id="PF00496">
    <property type="entry name" value="SBP_bac_5"/>
    <property type="match status" value="1"/>
</dbReference>
<dbReference type="PROSITE" id="PS51318">
    <property type="entry name" value="TAT"/>
    <property type="match status" value="1"/>
</dbReference>
<evidence type="ECO:0000259" key="4">
    <source>
        <dbReference type="Pfam" id="PF00496"/>
    </source>
</evidence>
<dbReference type="AlphaFoldDB" id="A0AAU2ABR4"/>
<dbReference type="InterPro" id="IPR030678">
    <property type="entry name" value="Peptide/Ni-bd"/>
</dbReference>
<dbReference type="EMBL" id="CP108222">
    <property type="protein sequence ID" value="WTT22169.1"/>
    <property type="molecule type" value="Genomic_DNA"/>
</dbReference>
<evidence type="ECO:0000256" key="3">
    <source>
        <dbReference type="ARBA" id="ARBA00022729"/>
    </source>
</evidence>
<dbReference type="GO" id="GO:0015833">
    <property type="term" value="P:peptide transport"/>
    <property type="evidence" value="ECO:0007669"/>
    <property type="project" value="TreeGrafter"/>
</dbReference>
<organism evidence="5">
    <name type="scientific">Streptomyces sp. NBC_00093</name>
    <dbReference type="NCBI Taxonomy" id="2975649"/>
    <lineage>
        <taxon>Bacteria</taxon>
        <taxon>Bacillati</taxon>
        <taxon>Actinomycetota</taxon>
        <taxon>Actinomycetes</taxon>
        <taxon>Kitasatosporales</taxon>
        <taxon>Streptomycetaceae</taxon>
        <taxon>Streptomyces</taxon>
    </lineage>
</organism>
<dbReference type="GO" id="GO:0042597">
    <property type="term" value="C:periplasmic space"/>
    <property type="evidence" value="ECO:0007669"/>
    <property type="project" value="UniProtKB-ARBA"/>
</dbReference>
<keyword evidence="3" id="KW-0732">Signal</keyword>
<dbReference type="Gene3D" id="3.40.190.10">
    <property type="entry name" value="Periplasmic binding protein-like II"/>
    <property type="match status" value="1"/>
</dbReference>
<proteinExistence type="inferred from homology"/>
<dbReference type="Gene3D" id="3.10.105.10">
    <property type="entry name" value="Dipeptide-binding Protein, Domain 3"/>
    <property type="match status" value="1"/>
</dbReference>
<dbReference type="CDD" id="cd00995">
    <property type="entry name" value="PBP2_NikA_DppA_OppA_like"/>
    <property type="match status" value="1"/>
</dbReference>
<dbReference type="PANTHER" id="PTHR30290:SF38">
    <property type="entry name" value="D,D-DIPEPTIDE-BINDING PERIPLASMIC PROTEIN DDPA-RELATED"/>
    <property type="match status" value="1"/>
</dbReference>
<dbReference type="InterPro" id="IPR006311">
    <property type="entry name" value="TAT_signal"/>
</dbReference>
<dbReference type="PANTHER" id="PTHR30290">
    <property type="entry name" value="PERIPLASMIC BINDING COMPONENT OF ABC TRANSPORTER"/>
    <property type="match status" value="1"/>
</dbReference>
<dbReference type="SUPFAM" id="SSF53850">
    <property type="entry name" value="Periplasmic binding protein-like II"/>
    <property type="match status" value="1"/>
</dbReference>
<dbReference type="GO" id="GO:0043190">
    <property type="term" value="C:ATP-binding cassette (ABC) transporter complex"/>
    <property type="evidence" value="ECO:0007669"/>
    <property type="project" value="InterPro"/>
</dbReference>
<dbReference type="InterPro" id="IPR023765">
    <property type="entry name" value="SBP_5_CS"/>
</dbReference>
<sequence>MPDRSHGSLSPGSTTPEVSRRTMLRGAGLLGVGVGFGLPALLSACGAAADDAGGSGKGGTLTLAIDATSAVNDPAFYTSLGDWMAVDCICRGLTFISFETNEPTPDLAKSWKISDDQLTYTFTLREGVKFHDGTTLTSADVLASLGRQFDENDKTLPKGGTRPLASLGTNVASLTAEDDLTVKMVLKQPDRTVLGRLSDIGGRIISKAALEKYGADIGKHLVGTGPFAFSSATSGQAITLEAFDGFRLGRPPIDRLVLRQVQDPSAIVSSLLSGDVSATQFTPYSAADQLRGDDSVTVYDTPHSADAIMMIDARRIPEIKVRKAINLAVDRKAILSQAFFGMGSEPKGYTIPPAQNGYDTALADLSTQNVAQAKRLVTEAGAGGRTIRIMAASDSWHPKAAQIIAQNLTDVGFKVETTSVDPATYFGRLLDPDDEYHDLMIWERNTYVPDANDMVGAMASPTGIYGSKITGMDTLDGVDSLADDLFAAKNLPDGKQRTAAYTKIQRRWAEEYMVLSMLACFTNLVVSGSQVKDMNTSALANHRCYMEKASV</sequence>
<comment type="similarity">
    <text evidence="2">Belongs to the bacterial solute-binding protein 5 family.</text>
</comment>
<name>A0AAU2ABR4_9ACTN</name>
<dbReference type="InterPro" id="IPR039424">
    <property type="entry name" value="SBP_5"/>
</dbReference>
<gene>
    <name evidence="5" type="ORF">OHA22_44860</name>
</gene>
<reference evidence="5" key="1">
    <citation type="submission" date="2022-10" db="EMBL/GenBank/DDBJ databases">
        <title>The complete genomes of actinobacterial strains from the NBC collection.</title>
        <authorList>
            <person name="Joergensen T.S."/>
            <person name="Alvarez Arevalo M."/>
            <person name="Sterndorff E.B."/>
            <person name="Faurdal D."/>
            <person name="Vuksanovic O."/>
            <person name="Mourched A.-S."/>
            <person name="Charusanti P."/>
            <person name="Shaw S."/>
            <person name="Blin K."/>
            <person name="Weber T."/>
        </authorList>
    </citation>
    <scope>NUCLEOTIDE SEQUENCE</scope>
    <source>
        <strain evidence="5">NBC_00093</strain>
    </source>
</reference>